<evidence type="ECO:0000313" key="6">
    <source>
        <dbReference type="EMBL" id="MFB9205152.1"/>
    </source>
</evidence>
<evidence type="ECO:0000256" key="2">
    <source>
        <dbReference type="ARBA" id="ARBA00022827"/>
    </source>
</evidence>
<dbReference type="RefSeq" id="WP_189653255.1">
    <property type="nucleotide sequence ID" value="NZ_BMRC01000038.1"/>
</dbReference>
<feature type="domain" description="FAD-binding" evidence="5">
    <location>
        <begin position="297"/>
        <end position="348"/>
    </location>
</feature>
<dbReference type="EMBL" id="JBHMEI010000025">
    <property type="protein sequence ID" value="MFB9205152.1"/>
    <property type="molecule type" value="Genomic_DNA"/>
</dbReference>
<evidence type="ECO:0000313" key="7">
    <source>
        <dbReference type="Proteomes" id="UP001589647"/>
    </source>
</evidence>
<keyword evidence="3" id="KW-0560">Oxidoreductase</keyword>
<keyword evidence="2" id="KW-0274">FAD</keyword>
<keyword evidence="1" id="KW-0285">Flavoprotein</keyword>
<dbReference type="InterPro" id="IPR036188">
    <property type="entry name" value="FAD/NAD-bd_sf"/>
</dbReference>
<dbReference type="Gene3D" id="3.50.50.60">
    <property type="entry name" value="FAD/NAD(P)-binding domain"/>
    <property type="match status" value="1"/>
</dbReference>
<dbReference type="Proteomes" id="UP001589647">
    <property type="component" value="Unassembled WGS sequence"/>
</dbReference>
<dbReference type="InterPro" id="IPR002938">
    <property type="entry name" value="FAD-bd"/>
</dbReference>
<evidence type="ECO:0000259" key="5">
    <source>
        <dbReference type="Pfam" id="PF01494"/>
    </source>
</evidence>
<gene>
    <name evidence="6" type="ORF">ACFFV7_28420</name>
</gene>
<protein>
    <submittedName>
        <fullName evidence="6">FAD-dependent oxidoreductase</fullName>
    </submittedName>
</protein>
<keyword evidence="4" id="KW-0503">Monooxygenase</keyword>
<name>A0ABV5IKU5_9ACTN</name>
<dbReference type="PANTHER" id="PTHR47178:SF5">
    <property type="entry name" value="FAD-BINDING DOMAIN-CONTAINING PROTEIN"/>
    <property type="match status" value="1"/>
</dbReference>
<dbReference type="Pfam" id="PF13450">
    <property type="entry name" value="NAD_binding_8"/>
    <property type="match status" value="1"/>
</dbReference>
<keyword evidence="7" id="KW-1185">Reference proteome</keyword>
<sequence length="392" mass="41799">MDTSAHIIVVGGGIGGLSLAQGLRQAGFEVTVFERDPSPGHRPQGYRISLKETGARALRACLPAHLHDLAVATSIRPATRMTFMDTRLVPKFSKDIPPQLPGVDGLGVNRLTLREILLSGLDVRFGTEFTRYEPLPGAAVRARFADGSTTDGDLLAGADGVASRVRAQLLPEAVVDRLDWALYGRTDLTPALLAATPPDLVDSFNRVTAGDHTALSVATCRPFTPVDEAAARHAPGLELTDVPGYFSWTLTAPGPQPEHTTPADLHRLALATVAGWHEGVRRIVEQADPEATFLVRTHSARRVRPWDEPAVTLLGDAVHSMSPGRGEGANVALRDAHTLTARLAAAAAEGRPLAEAKSAYERAMLDYAFTAVEASLRQPFAPFARPGRPPAG</sequence>
<dbReference type="Pfam" id="PF01494">
    <property type="entry name" value="FAD_binding_3"/>
    <property type="match status" value="1"/>
</dbReference>
<dbReference type="PRINTS" id="PR00420">
    <property type="entry name" value="RNGMNOXGNASE"/>
</dbReference>
<evidence type="ECO:0000256" key="3">
    <source>
        <dbReference type="ARBA" id="ARBA00023002"/>
    </source>
</evidence>
<dbReference type="SUPFAM" id="SSF51905">
    <property type="entry name" value="FAD/NAD(P)-binding domain"/>
    <property type="match status" value="1"/>
</dbReference>
<organism evidence="6 7">
    <name type="scientific">Nonomuraea spiralis</name>
    <dbReference type="NCBI Taxonomy" id="46182"/>
    <lineage>
        <taxon>Bacteria</taxon>
        <taxon>Bacillati</taxon>
        <taxon>Actinomycetota</taxon>
        <taxon>Actinomycetes</taxon>
        <taxon>Streptosporangiales</taxon>
        <taxon>Streptosporangiaceae</taxon>
        <taxon>Nonomuraea</taxon>
    </lineage>
</organism>
<evidence type="ECO:0000256" key="4">
    <source>
        <dbReference type="ARBA" id="ARBA00023033"/>
    </source>
</evidence>
<reference evidence="6 7" key="1">
    <citation type="submission" date="2024-09" db="EMBL/GenBank/DDBJ databases">
        <authorList>
            <person name="Sun Q."/>
            <person name="Mori K."/>
        </authorList>
    </citation>
    <scope>NUCLEOTIDE SEQUENCE [LARGE SCALE GENOMIC DNA]</scope>
    <source>
        <strain evidence="6 7">CCM 3426</strain>
    </source>
</reference>
<accession>A0ABV5IKU5</accession>
<evidence type="ECO:0000256" key="1">
    <source>
        <dbReference type="ARBA" id="ARBA00022630"/>
    </source>
</evidence>
<proteinExistence type="predicted"/>
<dbReference type="PANTHER" id="PTHR47178">
    <property type="entry name" value="MONOOXYGENASE, FAD-BINDING"/>
    <property type="match status" value="1"/>
</dbReference>
<comment type="caution">
    <text evidence="6">The sequence shown here is derived from an EMBL/GenBank/DDBJ whole genome shotgun (WGS) entry which is preliminary data.</text>
</comment>